<dbReference type="PANTHER" id="PTHR45947">
    <property type="entry name" value="SULFOQUINOVOSYL TRANSFERASE SQD2"/>
    <property type="match status" value="1"/>
</dbReference>
<reference evidence="2" key="1">
    <citation type="journal article" date="2021" name="PeerJ">
        <title>Extensive microbial diversity within the chicken gut microbiome revealed by metagenomics and culture.</title>
        <authorList>
            <person name="Gilroy R."/>
            <person name="Ravi A."/>
            <person name="Getino M."/>
            <person name="Pursley I."/>
            <person name="Horton D.L."/>
            <person name="Alikhan N.F."/>
            <person name="Baker D."/>
            <person name="Gharbi K."/>
            <person name="Hall N."/>
            <person name="Watson M."/>
            <person name="Adriaenssens E.M."/>
            <person name="Foster-Nyarko E."/>
            <person name="Jarju S."/>
            <person name="Secka A."/>
            <person name="Antonio M."/>
            <person name="Oren A."/>
            <person name="Chaudhuri R.R."/>
            <person name="La Ragione R."/>
            <person name="Hildebrand F."/>
            <person name="Pallen M.J."/>
        </authorList>
    </citation>
    <scope>NUCLEOTIDE SEQUENCE</scope>
    <source>
        <strain evidence="2">CHK33-5263</strain>
    </source>
</reference>
<dbReference type="InterPro" id="IPR050194">
    <property type="entry name" value="Glycosyltransferase_grp1"/>
</dbReference>
<evidence type="ECO:0000313" key="2">
    <source>
        <dbReference type="EMBL" id="HIZ24825.1"/>
    </source>
</evidence>
<comment type="caution">
    <text evidence="2">The sequence shown here is derived from an EMBL/GenBank/DDBJ whole genome shotgun (WGS) entry which is preliminary data.</text>
</comment>
<protein>
    <submittedName>
        <fullName evidence="2">Glycosyltransferase family 4 protein</fullName>
    </submittedName>
</protein>
<gene>
    <name evidence="2" type="ORF">H9812_05075</name>
</gene>
<organism evidence="2 3">
    <name type="scientific">Candidatus Gallimonas intestinigallinarum</name>
    <dbReference type="NCBI Taxonomy" id="2838604"/>
    <lineage>
        <taxon>Bacteria</taxon>
        <taxon>Bacillati</taxon>
        <taxon>Bacillota</taxon>
        <taxon>Clostridia</taxon>
        <taxon>Candidatus Gallimonas</taxon>
    </lineage>
</organism>
<reference evidence="2" key="2">
    <citation type="submission" date="2021-04" db="EMBL/GenBank/DDBJ databases">
        <authorList>
            <person name="Gilroy R."/>
        </authorList>
    </citation>
    <scope>NUCLEOTIDE SEQUENCE</scope>
    <source>
        <strain evidence="2">CHK33-5263</strain>
    </source>
</reference>
<dbReference type="Proteomes" id="UP000824044">
    <property type="component" value="Unassembled WGS sequence"/>
</dbReference>
<evidence type="ECO:0000259" key="1">
    <source>
        <dbReference type="Pfam" id="PF00534"/>
    </source>
</evidence>
<dbReference type="CDD" id="cd03801">
    <property type="entry name" value="GT4_PimA-like"/>
    <property type="match status" value="1"/>
</dbReference>
<sequence>MKILYIAYSCNPYAGSEDKIGWNIPYAASKCHEVWVITKEEQREPVERFLRENPTENLRFSFVDIPGYCKKLFKAFLYSGRLNAWHKRAYPVAKQICAENGIDVIHQITPIEFRAIGLYKKIKNVKFICGPLGGGEYIPKGLRSYAKGHMAIERIRAAMNVVAKWKLALNSRLKKCDAVMYANYETKNYLKRVAGKNADGKVVTEIGVSPEDLIKRSERQQKDKIVFLSAGRLVYRKGYDFLLDALEQFPDNARYELRIVGGGQDYEHLNQRIAASQKLKRHVVLTGKIPFTEMQKEYLAADAFVMPSIRETTGSVILEAFSYGLPVITSNHFGGAFIVNEQTGWLYNGKTKQEFIDGLAQLLLECISDPEEVMRRGKNAGTAAEQYLWTHKVDGYNSL</sequence>
<dbReference type="Gene3D" id="3.40.50.2000">
    <property type="entry name" value="Glycogen Phosphorylase B"/>
    <property type="match status" value="2"/>
</dbReference>
<dbReference type="GO" id="GO:0016757">
    <property type="term" value="F:glycosyltransferase activity"/>
    <property type="evidence" value="ECO:0007669"/>
    <property type="project" value="InterPro"/>
</dbReference>
<evidence type="ECO:0000313" key="3">
    <source>
        <dbReference type="Proteomes" id="UP000824044"/>
    </source>
</evidence>
<proteinExistence type="predicted"/>
<dbReference type="EMBL" id="DXBS01000098">
    <property type="protein sequence ID" value="HIZ24825.1"/>
    <property type="molecule type" value="Genomic_DNA"/>
</dbReference>
<dbReference type="InterPro" id="IPR001296">
    <property type="entry name" value="Glyco_trans_1"/>
</dbReference>
<name>A0A9D2IW00_9FIRM</name>
<dbReference type="AlphaFoldDB" id="A0A9D2IW00"/>
<dbReference type="Pfam" id="PF00534">
    <property type="entry name" value="Glycos_transf_1"/>
    <property type="match status" value="1"/>
</dbReference>
<dbReference type="PANTHER" id="PTHR45947:SF3">
    <property type="entry name" value="SULFOQUINOVOSYL TRANSFERASE SQD2"/>
    <property type="match status" value="1"/>
</dbReference>
<accession>A0A9D2IW00</accession>
<feature type="domain" description="Glycosyl transferase family 1" evidence="1">
    <location>
        <begin position="213"/>
        <end position="366"/>
    </location>
</feature>
<dbReference type="SUPFAM" id="SSF53756">
    <property type="entry name" value="UDP-Glycosyltransferase/glycogen phosphorylase"/>
    <property type="match status" value="1"/>
</dbReference>